<keyword evidence="2" id="KW-0547">Nucleotide-binding</keyword>
<dbReference type="PROSITE" id="PS00108">
    <property type="entry name" value="PROTEIN_KINASE_ST"/>
    <property type="match status" value="1"/>
</dbReference>
<dbReference type="PROSITE" id="PS50011">
    <property type="entry name" value="PROTEIN_KINASE_DOM"/>
    <property type="match status" value="1"/>
</dbReference>
<keyword evidence="4" id="KW-0067">ATP-binding</keyword>
<keyword evidence="6" id="KW-1133">Transmembrane helix</keyword>
<evidence type="ECO:0000256" key="1">
    <source>
        <dbReference type="ARBA" id="ARBA00022679"/>
    </source>
</evidence>
<evidence type="ECO:0000313" key="9">
    <source>
        <dbReference type="Proteomes" id="UP000597444"/>
    </source>
</evidence>
<reference evidence="8" key="1">
    <citation type="submission" date="2020-10" db="EMBL/GenBank/DDBJ databases">
        <title>Taxonomic study of unclassified bacteria belonging to the class Ktedonobacteria.</title>
        <authorList>
            <person name="Yabe S."/>
            <person name="Wang C.M."/>
            <person name="Zheng Y."/>
            <person name="Sakai Y."/>
            <person name="Cavaletti L."/>
            <person name="Monciardini P."/>
            <person name="Donadio S."/>
        </authorList>
    </citation>
    <scope>NUCLEOTIDE SEQUENCE</scope>
    <source>
        <strain evidence="8">ID150040</strain>
    </source>
</reference>
<evidence type="ECO:0000256" key="2">
    <source>
        <dbReference type="ARBA" id="ARBA00022741"/>
    </source>
</evidence>
<keyword evidence="1" id="KW-0808">Transferase</keyword>
<keyword evidence="9" id="KW-1185">Reference proteome</keyword>
<dbReference type="Pfam" id="PF00069">
    <property type="entry name" value="Pkinase"/>
    <property type="match status" value="1"/>
</dbReference>
<evidence type="ECO:0000259" key="7">
    <source>
        <dbReference type="PROSITE" id="PS50011"/>
    </source>
</evidence>
<evidence type="ECO:0000313" key="8">
    <source>
        <dbReference type="EMBL" id="GHP00545.1"/>
    </source>
</evidence>
<dbReference type="RefSeq" id="WP_220211025.1">
    <property type="nucleotide sequence ID" value="NZ_BNJK01000002.1"/>
</dbReference>
<evidence type="ECO:0000256" key="5">
    <source>
        <dbReference type="SAM" id="MobiDB-lite"/>
    </source>
</evidence>
<evidence type="ECO:0000256" key="4">
    <source>
        <dbReference type="ARBA" id="ARBA00022840"/>
    </source>
</evidence>
<dbReference type="Proteomes" id="UP000597444">
    <property type="component" value="Unassembled WGS sequence"/>
</dbReference>
<dbReference type="EMBL" id="BNJK01000002">
    <property type="protein sequence ID" value="GHP00545.1"/>
    <property type="molecule type" value="Genomic_DNA"/>
</dbReference>
<dbReference type="GO" id="GO:0004674">
    <property type="term" value="F:protein serine/threonine kinase activity"/>
    <property type="evidence" value="ECO:0007669"/>
    <property type="project" value="TreeGrafter"/>
</dbReference>
<accession>A0A8J3IRA8</accession>
<dbReference type="SUPFAM" id="SSF56112">
    <property type="entry name" value="Protein kinase-like (PK-like)"/>
    <property type="match status" value="1"/>
</dbReference>
<name>A0A8J3IRA8_9CHLR</name>
<feature type="transmembrane region" description="Helical" evidence="6">
    <location>
        <begin position="445"/>
        <end position="466"/>
    </location>
</feature>
<feature type="compositionally biased region" description="Polar residues" evidence="5">
    <location>
        <begin position="351"/>
        <end position="365"/>
    </location>
</feature>
<feature type="transmembrane region" description="Helical" evidence="6">
    <location>
        <begin position="409"/>
        <end position="433"/>
    </location>
</feature>
<feature type="domain" description="Protein kinase" evidence="7">
    <location>
        <begin position="12"/>
        <end position="268"/>
    </location>
</feature>
<organism evidence="8 9">
    <name type="scientific">Reticulibacter mediterranei</name>
    <dbReference type="NCBI Taxonomy" id="2778369"/>
    <lineage>
        <taxon>Bacteria</taxon>
        <taxon>Bacillati</taxon>
        <taxon>Chloroflexota</taxon>
        <taxon>Ktedonobacteria</taxon>
        <taxon>Ktedonobacterales</taxon>
        <taxon>Reticulibacteraceae</taxon>
        <taxon>Reticulibacter</taxon>
    </lineage>
</organism>
<feature type="region of interest" description="Disordered" evidence="5">
    <location>
        <begin position="274"/>
        <end position="298"/>
    </location>
</feature>
<feature type="compositionally biased region" description="Low complexity" evidence="5">
    <location>
        <begin position="286"/>
        <end position="296"/>
    </location>
</feature>
<feature type="region of interest" description="Disordered" evidence="5">
    <location>
        <begin position="329"/>
        <end position="366"/>
    </location>
</feature>
<dbReference type="InterPro" id="IPR000719">
    <property type="entry name" value="Prot_kinase_dom"/>
</dbReference>
<dbReference type="InterPro" id="IPR008271">
    <property type="entry name" value="Ser/Thr_kinase_AS"/>
</dbReference>
<dbReference type="AlphaFoldDB" id="A0A8J3IRA8"/>
<dbReference type="Gene3D" id="1.10.510.10">
    <property type="entry name" value="Transferase(Phosphotransferase) domain 1"/>
    <property type="match status" value="1"/>
</dbReference>
<gene>
    <name evidence="8" type="ORF">KSF_105920</name>
</gene>
<dbReference type="SMART" id="SM00220">
    <property type="entry name" value="S_TKc"/>
    <property type="match status" value="1"/>
</dbReference>
<dbReference type="Gene3D" id="3.30.200.20">
    <property type="entry name" value="Phosphorylase Kinase, domain 1"/>
    <property type="match status" value="1"/>
</dbReference>
<proteinExistence type="predicted"/>
<evidence type="ECO:0000256" key="3">
    <source>
        <dbReference type="ARBA" id="ARBA00022777"/>
    </source>
</evidence>
<dbReference type="GO" id="GO:0005524">
    <property type="term" value="F:ATP binding"/>
    <property type="evidence" value="ECO:0007669"/>
    <property type="project" value="UniProtKB-KW"/>
</dbReference>
<dbReference type="PANTHER" id="PTHR43289">
    <property type="entry name" value="MITOGEN-ACTIVATED PROTEIN KINASE KINASE KINASE 20-RELATED"/>
    <property type="match status" value="1"/>
</dbReference>
<dbReference type="CDD" id="cd14014">
    <property type="entry name" value="STKc_PknB_like"/>
    <property type="match status" value="1"/>
</dbReference>
<keyword evidence="6" id="KW-0472">Membrane</keyword>
<dbReference type="PANTHER" id="PTHR43289:SF34">
    <property type="entry name" value="SERINE_THREONINE-PROTEIN KINASE YBDM-RELATED"/>
    <property type="match status" value="1"/>
</dbReference>
<sequence length="548" mass="60141">MADFINQQFGGYQLLRLIGKGGQASVYLGQHLRLQQKYAAIKILHTSVSEQDVKAFQQEANIIAALQHPHIVNVLDFDIQQGIPFLVMEYYPDGSLRERHPRGEQVPLVNVVSYVKQVAEALQHAHDYRLIHRDVKAANMLIGRQGEIVLSDFGIVAIAHSTSSIGTQNFAGTAPYMAPEQITQHPRRESDQYALAVVAYEWLCGQLPFVGTPQEIAIKHLTVEPLSLCQKLPGLSSRVDQVILKALAKEPKERFPSVQEFAVALEQVTQEMPDASSPHAISNQRSISSSPTTPWIPAQPLQQAFPPVAMPPHAALDTSLAALREIQPAPTSSENKADGARSAVPTGISPEKNTLSVRASSQKTRQPVVPDIDGTEVLRRVRDGDIPPSWHVFYASRAEVKRKCLGNGLLGSGLGFLLALVLSPSLLVGALLIIFSGLTVVTGTLLMIALLIIFFGLLAATGTWIIDHDRLLVLCPMGVVAGKRSAKLASLVINYKNVVSMNVWGWKVEMNLRKGTGRRVRVWLDLLVFESPQELSLRINDAYEDFKA</sequence>
<evidence type="ECO:0000256" key="6">
    <source>
        <dbReference type="SAM" id="Phobius"/>
    </source>
</evidence>
<comment type="caution">
    <text evidence="8">The sequence shown here is derived from an EMBL/GenBank/DDBJ whole genome shotgun (WGS) entry which is preliminary data.</text>
</comment>
<keyword evidence="3" id="KW-0418">Kinase</keyword>
<protein>
    <recommendedName>
        <fullName evidence="7">Protein kinase domain-containing protein</fullName>
    </recommendedName>
</protein>
<dbReference type="InterPro" id="IPR011009">
    <property type="entry name" value="Kinase-like_dom_sf"/>
</dbReference>
<keyword evidence="6" id="KW-0812">Transmembrane</keyword>